<comment type="subcellular location">
    <subcellularLocation>
        <location evidence="2">Chromosome</location>
    </subcellularLocation>
    <subcellularLocation>
        <location evidence="1">Nucleus</location>
    </subcellularLocation>
</comment>
<comment type="function">
    <text evidence="11">Scaffold protein involved in DNA single-strand break repair by mediating the assembly of DNA break repair protein complexes. Negatively regulates ADP-ribosyltransferase activity of PARP1 during base-excision repair in order to prevent excessive PARP1 activity. Recognizes and binds poly-ADP-ribose chains: specifically binds auto-poly-ADP-ribosylated PARP1, limiting its activity.</text>
</comment>
<evidence type="ECO:0000256" key="7">
    <source>
        <dbReference type="ARBA" id="ARBA00022763"/>
    </source>
</evidence>
<dbReference type="PANTHER" id="PTHR11370">
    <property type="entry name" value="DNA-REPAIR PROTEIN XRCC1"/>
    <property type="match status" value="1"/>
</dbReference>
<reference evidence="17" key="1">
    <citation type="submission" date="2022-08" db="UniProtKB">
        <authorList>
            <consortium name="EnsemblMetazoa"/>
        </authorList>
    </citation>
    <scope>IDENTIFICATION</scope>
    <source>
        <strain evidence="17">05x7-T-G4-1.051#20</strain>
    </source>
</reference>
<evidence type="ECO:0000256" key="12">
    <source>
        <dbReference type="ARBA" id="ARBA00064453"/>
    </source>
</evidence>
<dbReference type="SMART" id="SM00292">
    <property type="entry name" value="BRCT"/>
    <property type="match status" value="2"/>
</dbReference>
<dbReference type="GeneID" id="105343161"/>
<dbReference type="InterPro" id="IPR002706">
    <property type="entry name" value="Xrcc1_N"/>
</dbReference>
<feature type="compositionally biased region" description="Basic and acidic residues" evidence="15">
    <location>
        <begin position="466"/>
        <end position="478"/>
    </location>
</feature>
<dbReference type="FunFam" id="3.40.50.10190:FF:000008">
    <property type="entry name" value="X-ray repair cross complementing 1"/>
    <property type="match status" value="1"/>
</dbReference>
<keyword evidence="6" id="KW-0677">Repeat</keyword>
<evidence type="ECO:0000256" key="6">
    <source>
        <dbReference type="ARBA" id="ARBA00022737"/>
    </source>
</evidence>
<keyword evidence="3" id="KW-0158">Chromosome</keyword>
<dbReference type="GO" id="GO:0003684">
    <property type="term" value="F:damaged DNA binding"/>
    <property type="evidence" value="ECO:0007669"/>
    <property type="project" value="InterPro"/>
</dbReference>
<dbReference type="GO" id="GO:0006284">
    <property type="term" value="P:base-excision repair"/>
    <property type="evidence" value="ECO:0007669"/>
    <property type="project" value="InterPro"/>
</dbReference>
<dbReference type="EnsemblMetazoa" id="G35239.1">
    <property type="protein sequence ID" value="G35239.1:cds"/>
    <property type="gene ID" value="G35239"/>
</dbReference>
<keyword evidence="5" id="KW-0597">Phosphoprotein</keyword>
<dbReference type="GO" id="GO:0000012">
    <property type="term" value="P:single strand break repair"/>
    <property type="evidence" value="ECO:0007669"/>
    <property type="project" value="InterPro"/>
</dbReference>
<dbReference type="InterPro" id="IPR008979">
    <property type="entry name" value="Galactose-bd-like_sf"/>
</dbReference>
<evidence type="ECO:0000256" key="4">
    <source>
        <dbReference type="ARBA" id="ARBA00022499"/>
    </source>
</evidence>
<dbReference type="SUPFAM" id="SSF49785">
    <property type="entry name" value="Galactose-binding domain-like"/>
    <property type="match status" value="1"/>
</dbReference>
<dbReference type="EnsemblMetazoa" id="G35239.3">
    <property type="protein sequence ID" value="G35239.3:cds"/>
    <property type="gene ID" value="G35239"/>
</dbReference>
<dbReference type="InterPro" id="IPR045080">
    <property type="entry name" value="BRCT_XRCC1_rpt1"/>
</dbReference>
<dbReference type="KEGG" id="crg:105343161"/>
<comment type="subunit">
    <text evidence="12">Homodimer. Interacts with polynucleotide kinase (PNK), DNA polymerase-beta (POLB) and DNA ligase III (LIG3). Interacts with APTX and APLF. Interacts with APEX1; the interaction is induced by SIRT1 and increases with the acetylated form of APEX1. Interacts with (poly-ADP-ribosylated) PARP1.</text>
</comment>
<evidence type="ECO:0000313" key="18">
    <source>
        <dbReference type="Proteomes" id="UP000005408"/>
    </source>
</evidence>
<dbReference type="PANTHER" id="PTHR11370:SF5">
    <property type="entry name" value="DNA REPAIR PROTEIN XRCC1"/>
    <property type="match status" value="1"/>
</dbReference>
<dbReference type="SUPFAM" id="SSF52113">
    <property type="entry name" value="BRCT domain"/>
    <property type="match status" value="2"/>
</dbReference>
<feature type="compositionally biased region" description="Low complexity" evidence="15">
    <location>
        <begin position="497"/>
        <end position="514"/>
    </location>
</feature>
<evidence type="ECO:0000256" key="5">
    <source>
        <dbReference type="ARBA" id="ARBA00022553"/>
    </source>
</evidence>
<evidence type="ECO:0000256" key="13">
    <source>
        <dbReference type="ARBA" id="ARBA00068212"/>
    </source>
</evidence>
<dbReference type="OrthoDB" id="25840at2759"/>
<dbReference type="InterPro" id="IPR036420">
    <property type="entry name" value="BRCT_dom_sf"/>
</dbReference>
<accession>A0A8W8MNT2</accession>
<feature type="domain" description="BRCT" evidence="16">
    <location>
        <begin position="530"/>
        <end position="621"/>
    </location>
</feature>
<dbReference type="GO" id="GO:0005634">
    <property type="term" value="C:nucleus"/>
    <property type="evidence" value="ECO:0007669"/>
    <property type="project" value="UniProtKB-SubCell"/>
</dbReference>
<evidence type="ECO:0000256" key="2">
    <source>
        <dbReference type="ARBA" id="ARBA00004286"/>
    </source>
</evidence>
<dbReference type="EnsemblMetazoa" id="G35239.2">
    <property type="protein sequence ID" value="G35239.2:cds"/>
    <property type="gene ID" value="G35239"/>
</dbReference>
<proteinExistence type="predicted"/>
<keyword evidence="10" id="KW-0539">Nucleus</keyword>
<evidence type="ECO:0000256" key="9">
    <source>
        <dbReference type="ARBA" id="ARBA00023204"/>
    </source>
</evidence>
<feature type="domain" description="BRCT" evidence="16">
    <location>
        <begin position="295"/>
        <end position="382"/>
    </location>
</feature>
<organism evidence="17 18">
    <name type="scientific">Magallana gigas</name>
    <name type="common">Pacific oyster</name>
    <name type="synonym">Crassostrea gigas</name>
    <dbReference type="NCBI Taxonomy" id="29159"/>
    <lineage>
        <taxon>Eukaryota</taxon>
        <taxon>Metazoa</taxon>
        <taxon>Spiralia</taxon>
        <taxon>Lophotrochozoa</taxon>
        <taxon>Mollusca</taxon>
        <taxon>Bivalvia</taxon>
        <taxon>Autobranchia</taxon>
        <taxon>Pteriomorphia</taxon>
        <taxon>Ostreida</taxon>
        <taxon>Ostreoidea</taxon>
        <taxon>Ostreidae</taxon>
        <taxon>Magallana</taxon>
    </lineage>
</organism>
<evidence type="ECO:0000259" key="16">
    <source>
        <dbReference type="PROSITE" id="PS50172"/>
    </source>
</evidence>
<feature type="compositionally biased region" description="Basic and acidic residues" evidence="15">
    <location>
        <begin position="414"/>
        <end position="426"/>
    </location>
</feature>
<dbReference type="InterPro" id="IPR001357">
    <property type="entry name" value="BRCT_dom"/>
</dbReference>
<dbReference type="Pfam" id="PF01834">
    <property type="entry name" value="XRCC1_N"/>
    <property type="match status" value="1"/>
</dbReference>
<feature type="region of interest" description="Disordered" evidence="15">
    <location>
        <begin position="384"/>
        <end position="530"/>
    </location>
</feature>
<evidence type="ECO:0000313" key="17">
    <source>
        <dbReference type="EnsemblMetazoa" id="G35239.2:cds"/>
    </source>
</evidence>
<evidence type="ECO:0000256" key="10">
    <source>
        <dbReference type="ARBA" id="ARBA00023242"/>
    </source>
</evidence>
<dbReference type="Gene3D" id="2.60.120.260">
    <property type="entry name" value="Galactose-binding domain-like"/>
    <property type="match status" value="1"/>
</dbReference>
<evidence type="ECO:0000256" key="15">
    <source>
        <dbReference type="SAM" id="MobiDB-lite"/>
    </source>
</evidence>
<dbReference type="GO" id="GO:0006303">
    <property type="term" value="P:double-strand break repair via nonhomologous end joining"/>
    <property type="evidence" value="ECO:0007669"/>
    <property type="project" value="InterPro"/>
</dbReference>
<feature type="compositionally biased region" description="Acidic residues" evidence="15">
    <location>
        <begin position="391"/>
        <end position="401"/>
    </location>
</feature>
<evidence type="ECO:0000256" key="3">
    <source>
        <dbReference type="ARBA" id="ARBA00022454"/>
    </source>
</evidence>
<dbReference type="Proteomes" id="UP000005408">
    <property type="component" value="Unassembled WGS sequence"/>
</dbReference>
<keyword evidence="18" id="KW-1185">Reference proteome</keyword>
<keyword evidence="4" id="KW-1017">Isopeptide bond</keyword>
<dbReference type="PROSITE" id="PS50172">
    <property type="entry name" value="BRCT"/>
    <property type="match status" value="2"/>
</dbReference>
<dbReference type="FunFam" id="2.60.120.260:FF:000025">
    <property type="entry name" value="DNA repair protein XRCC1 isoform X1"/>
    <property type="match status" value="1"/>
</dbReference>
<dbReference type="Pfam" id="PF00533">
    <property type="entry name" value="BRCT"/>
    <property type="match status" value="1"/>
</dbReference>
<feature type="region of interest" description="Disordered" evidence="15">
    <location>
        <begin position="190"/>
        <end position="291"/>
    </location>
</feature>
<evidence type="ECO:0000256" key="11">
    <source>
        <dbReference type="ARBA" id="ARBA00055460"/>
    </source>
</evidence>
<dbReference type="Gene3D" id="3.40.50.10190">
    <property type="entry name" value="BRCT domain"/>
    <property type="match status" value="2"/>
</dbReference>
<evidence type="ECO:0000256" key="14">
    <source>
        <dbReference type="ARBA" id="ARBA00079580"/>
    </source>
</evidence>
<dbReference type="CDD" id="cd17725">
    <property type="entry name" value="BRCT_XRCC1_rpt1"/>
    <property type="match status" value="1"/>
</dbReference>
<dbReference type="GO" id="GO:0005694">
    <property type="term" value="C:chromosome"/>
    <property type="evidence" value="ECO:0007669"/>
    <property type="project" value="UniProtKB-SubCell"/>
</dbReference>
<dbReference type="RefSeq" id="XP_011448712.2">
    <property type="nucleotide sequence ID" value="XM_011450410.4"/>
</dbReference>
<evidence type="ECO:0000256" key="1">
    <source>
        <dbReference type="ARBA" id="ARBA00004123"/>
    </source>
</evidence>
<dbReference type="Pfam" id="PF16589">
    <property type="entry name" value="BRCT_2"/>
    <property type="match status" value="1"/>
</dbReference>
<dbReference type="CDD" id="cd17707">
    <property type="entry name" value="BRCT_XRCC1_rpt2"/>
    <property type="match status" value="1"/>
</dbReference>
<name>A0A8W8MNT2_MAGGI</name>
<dbReference type="AlphaFoldDB" id="A0A8W8MNT2"/>
<evidence type="ECO:0000256" key="8">
    <source>
        <dbReference type="ARBA" id="ARBA00022843"/>
    </source>
</evidence>
<protein>
    <recommendedName>
        <fullName evidence="13">DNA repair protein XRCC1</fullName>
    </recommendedName>
    <alternativeName>
        <fullName evidence="14">X-ray repair cross-complementing protein 1</fullName>
    </alternativeName>
</protein>
<sequence length="626" mass="69442">MPIITPQHVVSFSNAETNHPAENLLKPEGTYKWKVQAGKPATAVLQLEKATEIHSIDIGNEGSAFVEVLVGKSTSTSDQDYEVLLVASSFMTPVESRNETNRNSVRMFGPEKLNKSVASQKWDRIKIVCTQPFNKNVSYGLSFITFHSPPEANEQKGKESSVKKIGAFTLKPESEDPINSGLLFEKKKTESTPLTGAAAVRAASRLAEESRGTPVKSTDNKPEKKAATPSEKPSTSQTGSKRKHALSDDEDEAPPPRPPMKKQSTSISSTASSLTGKDKPKVKRTKSDVSGLSKPFHKLLEGVVFVMSGFQNPFRGELRDKAIEMGAVYKPDWKKGCTHLICAFQNTPKYNQVKGKGKIVKKEWIQHMYKQKTSLPWRKYRLGDAETPEGSSEEELDDEDLAPAKKAPVKKSKLKEETKPTPEKAASKGKSKKGVNFDDEDSGDKAVPMDYGGDTDSGGDTEDELERVKAKLASESKESNPYGDSTDEDEPAKKSKPSPSKNNSNSKPSTSNQSGANKTGEDSDDSGVPDLPDYFTDKRFFLYGDFPSGERRLLTRYITAYNGEIEDYMNDKVHYVITNSDWDKNFDDALSDHPQLVFVKPKWIHTCHEKEKLMPYQHYIVIPKDD</sequence>
<keyword evidence="8" id="KW-0832">Ubl conjugation</keyword>
<dbReference type="FunFam" id="3.40.50.10190:FF:000012">
    <property type="entry name" value="X-ray repair cross complementing 1"/>
    <property type="match status" value="1"/>
</dbReference>
<dbReference type="OMA" id="PEWIYAI"/>
<feature type="compositionally biased region" description="Low complexity" evidence="15">
    <location>
        <begin position="264"/>
        <end position="275"/>
    </location>
</feature>
<keyword evidence="7" id="KW-0227">DNA damage</keyword>
<keyword evidence="9" id="KW-0234">DNA repair</keyword>